<keyword evidence="1" id="KW-1133">Transmembrane helix</keyword>
<organism evidence="2">
    <name type="scientific">marine sediment metagenome</name>
    <dbReference type="NCBI Taxonomy" id="412755"/>
    <lineage>
        <taxon>unclassified sequences</taxon>
        <taxon>metagenomes</taxon>
        <taxon>ecological metagenomes</taxon>
    </lineage>
</organism>
<feature type="non-terminal residue" evidence="2">
    <location>
        <position position="167"/>
    </location>
</feature>
<reference evidence="2" key="1">
    <citation type="journal article" date="2014" name="Front. Microbiol.">
        <title>High frequency of phylogenetically diverse reductive dehalogenase-homologous genes in deep subseafloor sedimentary metagenomes.</title>
        <authorList>
            <person name="Kawai M."/>
            <person name="Futagami T."/>
            <person name="Toyoda A."/>
            <person name="Takaki Y."/>
            <person name="Nishi S."/>
            <person name="Hori S."/>
            <person name="Arai W."/>
            <person name="Tsubouchi T."/>
            <person name="Morono Y."/>
            <person name="Uchiyama I."/>
            <person name="Ito T."/>
            <person name="Fujiyama A."/>
            <person name="Inagaki F."/>
            <person name="Takami H."/>
        </authorList>
    </citation>
    <scope>NUCLEOTIDE SEQUENCE</scope>
    <source>
        <strain evidence="2">Expedition CK06-06</strain>
    </source>
</reference>
<dbReference type="EMBL" id="BARU01032900">
    <property type="protein sequence ID" value="GAH62326.1"/>
    <property type="molecule type" value="Genomic_DNA"/>
</dbReference>
<protein>
    <recommendedName>
        <fullName evidence="3">UDP-glucose/GDP-mannose dehydrogenase N-terminal domain-containing protein</fullName>
    </recommendedName>
</protein>
<proteinExistence type="predicted"/>
<keyword evidence="1" id="KW-0812">Transmembrane</keyword>
<accession>X1GWL1</accession>
<dbReference type="AlphaFoldDB" id="X1GWL1"/>
<keyword evidence="1" id="KW-0472">Membrane</keyword>
<evidence type="ECO:0008006" key="3">
    <source>
        <dbReference type="Google" id="ProtNLM"/>
    </source>
</evidence>
<dbReference type="Gene3D" id="3.40.50.720">
    <property type="entry name" value="NAD(P)-binding Rossmann-like Domain"/>
    <property type="match status" value="1"/>
</dbReference>
<comment type="caution">
    <text evidence="2">The sequence shown here is derived from an EMBL/GenBank/DDBJ whole genome shotgun (WGS) entry which is preliminary data.</text>
</comment>
<evidence type="ECO:0000256" key="1">
    <source>
        <dbReference type="SAM" id="Phobius"/>
    </source>
</evidence>
<evidence type="ECO:0000313" key="2">
    <source>
        <dbReference type="EMBL" id="GAH62326.1"/>
    </source>
</evidence>
<sequence length="167" mass="18092">MTDYSISPAGEKFPIPKNDEYGAELARIESLAKAARSEGKEIAVVMGVGFVGAVMAAIIADTVDKETGKASKFVIGCQRPSTRSFWKIPLLNRGQSPVKSEDPEVAPMIERCVLEKKTLVATYNNDCLKLADCVVVDVQCDYTKNDLGNMRTGRVEMSALEATIKAS</sequence>
<gene>
    <name evidence="2" type="ORF">S03H2_51820</name>
</gene>
<feature type="transmembrane region" description="Helical" evidence="1">
    <location>
        <begin position="42"/>
        <end position="63"/>
    </location>
</feature>
<name>X1GWL1_9ZZZZ</name>